<dbReference type="EMBL" id="AUPL01000674">
    <property type="protein sequence ID" value="ESL11571.1"/>
    <property type="molecule type" value="Genomic_DNA"/>
</dbReference>
<protein>
    <submittedName>
        <fullName evidence="1">Uncharacterized protein</fullName>
    </submittedName>
</protein>
<dbReference type="OrthoDB" id="240378at2759"/>
<reference evidence="1 2" key="1">
    <citation type="submission" date="2013-07" db="EMBL/GenBank/DDBJ databases">
        <authorList>
            <person name="Stoco P.H."/>
            <person name="Wagner G."/>
            <person name="Gerber A."/>
            <person name="Zaha A."/>
            <person name="Thompson C."/>
            <person name="Bartholomeu D.C."/>
            <person name="Luckemeyer D.D."/>
            <person name="Bahia D."/>
            <person name="Loreto E."/>
            <person name="Prestes E.B."/>
            <person name="Lima F.M."/>
            <person name="Rodrigues-Luiz G."/>
            <person name="Vallejo G.A."/>
            <person name="Filho J.F."/>
            <person name="Monteiro K.M."/>
            <person name="Tyler K.M."/>
            <person name="de Almeida L.G."/>
            <person name="Ortiz M.F."/>
            <person name="Siervo M.A."/>
            <person name="de Moraes M.H."/>
            <person name="Cunha O.L."/>
            <person name="Mendonca-Neto R."/>
            <person name="Silva R."/>
            <person name="Teixeira S.M."/>
            <person name="Murta S.M."/>
            <person name="Sincero T.C."/>
            <person name="Mendes T.A."/>
            <person name="Urmenyi T.P."/>
            <person name="Silva V.G."/>
            <person name="da Rocha W.D."/>
            <person name="Andersson B."/>
            <person name="Romanha A.J."/>
            <person name="Steindel M."/>
            <person name="de Vasconcelos A.T."/>
            <person name="Grisard E.C."/>
        </authorList>
    </citation>
    <scope>NUCLEOTIDE SEQUENCE [LARGE SCALE GENOMIC DNA]</scope>
    <source>
        <strain evidence="1 2">SC58</strain>
    </source>
</reference>
<dbReference type="AlphaFoldDB" id="A0A061JBZ1"/>
<proteinExistence type="predicted"/>
<evidence type="ECO:0000313" key="1">
    <source>
        <dbReference type="EMBL" id="ESL11571.1"/>
    </source>
</evidence>
<name>A0A061JBZ1_TRYRA</name>
<keyword evidence="2" id="KW-1185">Reference proteome</keyword>
<comment type="caution">
    <text evidence="1">The sequence shown here is derived from an EMBL/GenBank/DDBJ whole genome shotgun (WGS) entry which is preliminary data.</text>
</comment>
<sequence length="552" mass="63116">MFEDFEYDSPNPLKRLRNEERGLDSIQARPQARFATQLAEIYYMRTSKLEAEKERKRGLEVYSLEDLVPSLAQQVGATAHYYQLIKEKCVPVSFARSNVPLEPPKRACIATILAVLIQVAVFEECGVYISVSTFDGWFNSFSLHGGSPISRCWLDSKAYVAKCIAQKNRITVFGQECIWNQFNKCKQLQSIGGRVSLMILRSIGYKNMQMCQNEELDFELLFKNVSVNGLYNAYDASKDRLLWHIWYRSFLQLLSYRVIPIKSERVTAENLFMEGIKCSRCLILDLTRIINGENANMESGLLVTELYILCGGTSGEFAAICLFVALKSSLSLHFSGEPTTKAGVELSAEVMSKLFNELIRFYTFLSPSTRHYHLLDICQSLWQSSRITRQTVTLTQSFIPQRQKRFPLVCQEDVFKHSTQTTCVLVNEGTEVQPKAFSTCVLGGFRSEERLINLVKCLQFQRKNMPMISDIFGGTERKFHEDSVGTSSSSWKPMFKLVWEKNVTTSWCTIELPEESEKNQSFFEKFLRNATDSLVKKKVDNAMSSLNCTKQN</sequence>
<dbReference type="VEuPathDB" id="TriTrypDB:TRSC58_00674"/>
<organism evidence="1 2">
    <name type="scientific">Trypanosoma rangeli SC58</name>
    <dbReference type="NCBI Taxonomy" id="429131"/>
    <lineage>
        <taxon>Eukaryota</taxon>
        <taxon>Discoba</taxon>
        <taxon>Euglenozoa</taxon>
        <taxon>Kinetoplastea</taxon>
        <taxon>Metakinetoplastina</taxon>
        <taxon>Trypanosomatida</taxon>
        <taxon>Trypanosomatidae</taxon>
        <taxon>Trypanosoma</taxon>
        <taxon>Herpetosoma</taxon>
    </lineage>
</organism>
<dbReference type="Proteomes" id="UP000031737">
    <property type="component" value="Unassembled WGS sequence"/>
</dbReference>
<accession>A0A061JBZ1</accession>
<evidence type="ECO:0000313" key="2">
    <source>
        <dbReference type="Proteomes" id="UP000031737"/>
    </source>
</evidence>
<gene>
    <name evidence="1" type="ORF">TRSC58_00674</name>
</gene>